<feature type="domain" description="LysM" evidence="1">
    <location>
        <begin position="237"/>
        <end position="283"/>
    </location>
</feature>
<evidence type="ECO:0000313" key="2">
    <source>
        <dbReference type="EMBL" id="SFP23046.1"/>
    </source>
</evidence>
<organism evidence="2 3">
    <name type="scientific">Hydrogenimonas thermophila</name>
    <dbReference type="NCBI Taxonomy" id="223786"/>
    <lineage>
        <taxon>Bacteria</taxon>
        <taxon>Pseudomonadati</taxon>
        <taxon>Campylobacterota</taxon>
        <taxon>Epsilonproteobacteria</taxon>
        <taxon>Campylobacterales</taxon>
        <taxon>Hydrogenimonadaceae</taxon>
        <taxon>Hydrogenimonas</taxon>
    </lineage>
</organism>
<protein>
    <submittedName>
        <fullName evidence="2">Membrane-bound lytic murein transglycosylase D</fullName>
    </submittedName>
</protein>
<dbReference type="Pfam" id="PF01476">
    <property type="entry name" value="LysM"/>
    <property type="match status" value="3"/>
</dbReference>
<dbReference type="InterPro" id="IPR036779">
    <property type="entry name" value="LysM_dom_sf"/>
</dbReference>
<dbReference type="SMART" id="SM00257">
    <property type="entry name" value="LysM"/>
    <property type="match status" value="3"/>
</dbReference>
<feature type="domain" description="LysM" evidence="1">
    <location>
        <begin position="305"/>
        <end position="348"/>
    </location>
</feature>
<dbReference type="Proteomes" id="UP000199227">
    <property type="component" value="Unassembled WGS sequence"/>
</dbReference>
<dbReference type="InterPro" id="IPR023346">
    <property type="entry name" value="Lysozyme-like_dom_sf"/>
</dbReference>
<proteinExistence type="predicted"/>
<evidence type="ECO:0000313" key="3">
    <source>
        <dbReference type="Proteomes" id="UP000199227"/>
    </source>
</evidence>
<evidence type="ECO:0000259" key="1">
    <source>
        <dbReference type="PROSITE" id="PS51782"/>
    </source>
</evidence>
<keyword evidence="3" id="KW-1185">Reference proteome</keyword>
<dbReference type="SUPFAM" id="SSF54106">
    <property type="entry name" value="LysM domain"/>
    <property type="match status" value="2"/>
</dbReference>
<dbReference type="Gene3D" id="1.10.530.10">
    <property type="match status" value="1"/>
</dbReference>
<accession>A0A1I5NP03</accession>
<dbReference type="STRING" id="223786.SAMN05216234_11134"/>
<dbReference type="InterPro" id="IPR008258">
    <property type="entry name" value="Transglycosylase_SLT_dom_1"/>
</dbReference>
<dbReference type="CDD" id="cd16894">
    <property type="entry name" value="MltD-like"/>
    <property type="match status" value="1"/>
</dbReference>
<dbReference type="Gene3D" id="3.10.350.10">
    <property type="entry name" value="LysM domain"/>
    <property type="match status" value="2"/>
</dbReference>
<dbReference type="SUPFAM" id="SSF53955">
    <property type="entry name" value="Lysozyme-like"/>
    <property type="match status" value="1"/>
</dbReference>
<name>A0A1I5NP03_9BACT</name>
<dbReference type="PANTHER" id="PTHR33734:SF22">
    <property type="entry name" value="MEMBRANE-BOUND LYTIC MUREIN TRANSGLYCOSYLASE D"/>
    <property type="match status" value="1"/>
</dbReference>
<sequence>MRQLLFVWFMLCGLAYGSLYVQPLYRDDIAVLQSLDINPSFLRDPLFIQLKNGLATTKKRHYLQMLERGSLYIPTLRKMIHDNNIPQVFLYMAMAESNFKTNAYSRAKASGLWQFMPKTAKIYGLKIDEYIDERRDPVRSTEAAIAYLKKLHKLFGKWYLAALAYNSGEGRVLRAIKRAGSDELQVLLDEKKRYLPKESRNYIRKIVSLALIANDPDMFTTKSHTHMFNRGEGKTLVRVKVSGGETLEHIASQIGMSVSDMKKLNPQFNYGFTPPQKGAYINIPYEKLAYFKQFYKPGKQNKMFFVHTVKKGDTLGAIARKYGISYKMIQRFNKMRNAVIYPKQTLVIPVPRRESIHYRVKKGDSIYKIARLFNVKVERIKERNGLKSNVIHVGDKLVIPN</sequence>
<dbReference type="CDD" id="cd00118">
    <property type="entry name" value="LysM"/>
    <property type="match status" value="3"/>
</dbReference>
<reference evidence="2 3" key="1">
    <citation type="submission" date="2016-10" db="EMBL/GenBank/DDBJ databases">
        <authorList>
            <person name="de Groot N.N."/>
        </authorList>
    </citation>
    <scope>NUCLEOTIDE SEQUENCE [LARGE SCALE GENOMIC DNA]</scope>
    <source>
        <strain evidence="2 3">EP1-55-1</strain>
    </source>
</reference>
<dbReference type="PROSITE" id="PS51782">
    <property type="entry name" value="LYSM"/>
    <property type="match status" value="3"/>
</dbReference>
<dbReference type="EMBL" id="FOXB01000011">
    <property type="protein sequence ID" value="SFP23046.1"/>
    <property type="molecule type" value="Genomic_DNA"/>
</dbReference>
<dbReference type="AlphaFoldDB" id="A0A1I5NP03"/>
<dbReference type="PANTHER" id="PTHR33734">
    <property type="entry name" value="LYSM DOMAIN-CONTAINING GPI-ANCHORED PROTEIN 2"/>
    <property type="match status" value="1"/>
</dbReference>
<feature type="domain" description="LysM" evidence="1">
    <location>
        <begin position="356"/>
        <end position="399"/>
    </location>
</feature>
<dbReference type="InterPro" id="IPR018392">
    <property type="entry name" value="LysM"/>
</dbReference>
<dbReference type="Pfam" id="PF01464">
    <property type="entry name" value="SLT"/>
    <property type="match status" value="1"/>
</dbReference>
<gene>
    <name evidence="2" type="ORF">SAMN05216234_11134</name>
</gene>
<dbReference type="RefSeq" id="WP_177201998.1">
    <property type="nucleotide sequence ID" value="NZ_FOXB01000011.1"/>
</dbReference>